<name>A0A7U4P4T4_9BURK</name>
<feature type="region of interest" description="Disordered" evidence="1">
    <location>
        <begin position="1"/>
        <end position="22"/>
    </location>
</feature>
<reference evidence="2 3" key="1">
    <citation type="submission" date="2020-12" db="EMBL/GenBank/DDBJ databases">
        <title>FDA dAtabase for Regulatory Grade micrObial Sequences (FDA-ARGOS): Supporting development and validation of Infectious Disease Dx tests.</title>
        <authorList>
            <person name="Nelson B."/>
            <person name="Plummer A."/>
            <person name="Tallon L."/>
            <person name="Sadzewicz L."/>
            <person name="Zhao X."/>
            <person name="Boylan J."/>
            <person name="Ott S."/>
            <person name="Bowen H."/>
            <person name="Vavikolanu K."/>
            <person name="Mehta A."/>
            <person name="Aluvathingal J."/>
            <person name="Nadendla S."/>
            <person name="Myers T."/>
            <person name="Yan Y."/>
            <person name="Sichtig H."/>
        </authorList>
    </citation>
    <scope>NUCLEOTIDE SEQUENCE [LARGE SCALE GENOMIC DNA]</scope>
    <source>
        <strain evidence="2 3">FDAARGOS_899</strain>
    </source>
</reference>
<accession>A0A7T2U3Y8</accession>
<dbReference type="AlphaFoldDB" id="A0A7U4P4T4"/>
<organism evidence="2 3">
    <name type="scientific">Burkholderia humptydooensis</name>
    <dbReference type="NCBI Taxonomy" id="430531"/>
    <lineage>
        <taxon>Bacteria</taxon>
        <taxon>Pseudomonadati</taxon>
        <taxon>Pseudomonadota</taxon>
        <taxon>Betaproteobacteria</taxon>
        <taxon>Burkholderiales</taxon>
        <taxon>Burkholderiaceae</taxon>
        <taxon>Burkholderia</taxon>
        <taxon>pseudomallei group</taxon>
    </lineage>
</organism>
<gene>
    <name evidence="2" type="ORF">I6G56_08915</name>
</gene>
<evidence type="ECO:0000313" key="2">
    <source>
        <dbReference type="EMBL" id="QPS45154.1"/>
    </source>
</evidence>
<feature type="compositionally biased region" description="Basic and acidic residues" evidence="1">
    <location>
        <begin position="13"/>
        <end position="22"/>
    </location>
</feature>
<protein>
    <submittedName>
        <fullName evidence="2">Uncharacterized protein</fullName>
    </submittedName>
</protein>
<evidence type="ECO:0000313" key="3">
    <source>
        <dbReference type="Proteomes" id="UP000594943"/>
    </source>
</evidence>
<dbReference type="EMBL" id="CP065686">
    <property type="protein sequence ID" value="QPS45154.1"/>
    <property type="molecule type" value="Genomic_DNA"/>
</dbReference>
<evidence type="ECO:0000256" key="1">
    <source>
        <dbReference type="SAM" id="MobiDB-lite"/>
    </source>
</evidence>
<sequence>MTPFGPIRAGKLQKGDKEDQYVDEAEARRRGWGSVYRSSYQPVLAWLEEQLNEAMHLNEMQGQWIDTDPDGKKWTLKPVLGTEPADYGATDAGAQGRGRRSRKIQRLSNTS</sequence>
<proteinExistence type="predicted"/>
<accession>A0A7U4P4T4</accession>
<dbReference type="Proteomes" id="UP000594943">
    <property type="component" value="Chromosome 1"/>
</dbReference>
<dbReference type="KEGG" id="bhg:I6G56_08915"/>
<feature type="region of interest" description="Disordered" evidence="1">
    <location>
        <begin position="66"/>
        <end position="111"/>
    </location>
</feature>